<keyword evidence="4 6" id="KW-0505">Motor protein</keyword>
<dbReference type="Gene3D" id="1.10.10.820">
    <property type="match status" value="1"/>
</dbReference>
<dbReference type="PANTHER" id="PTHR13140">
    <property type="entry name" value="MYOSIN"/>
    <property type="match status" value="1"/>
</dbReference>
<comment type="caution">
    <text evidence="9">The sequence shown here is derived from an EMBL/GenBank/DDBJ whole genome shotgun (WGS) entry which is preliminary data.</text>
</comment>
<evidence type="ECO:0000256" key="1">
    <source>
        <dbReference type="ARBA" id="ARBA00022741"/>
    </source>
</evidence>
<evidence type="ECO:0000256" key="3">
    <source>
        <dbReference type="ARBA" id="ARBA00023123"/>
    </source>
</evidence>
<dbReference type="GO" id="GO:0007015">
    <property type="term" value="P:actin filament organization"/>
    <property type="evidence" value="ECO:0007669"/>
    <property type="project" value="TreeGrafter"/>
</dbReference>
<dbReference type="SUPFAM" id="SSF52540">
    <property type="entry name" value="P-loop containing nucleoside triphosphate hydrolases"/>
    <property type="match status" value="1"/>
</dbReference>
<feature type="binding site" evidence="6">
    <location>
        <begin position="251"/>
        <end position="258"/>
    </location>
    <ligand>
        <name>ATP</name>
        <dbReference type="ChEBI" id="CHEBI:30616"/>
    </ligand>
</feature>
<dbReference type="PROSITE" id="PS50096">
    <property type="entry name" value="IQ"/>
    <property type="match status" value="1"/>
</dbReference>
<feature type="region of interest" description="Disordered" evidence="7">
    <location>
        <begin position="1338"/>
        <end position="1369"/>
    </location>
</feature>
<dbReference type="Gene3D" id="1.20.58.530">
    <property type="match status" value="1"/>
</dbReference>
<evidence type="ECO:0000256" key="6">
    <source>
        <dbReference type="PROSITE-ProRule" id="PRU00782"/>
    </source>
</evidence>
<keyword evidence="10" id="KW-1185">Reference proteome</keyword>
<dbReference type="InterPro" id="IPR001609">
    <property type="entry name" value="Myosin_head_motor_dom-like"/>
</dbReference>
<dbReference type="GO" id="GO:0016459">
    <property type="term" value="C:myosin complex"/>
    <property type="evidence" value="ECO:0007669"/>
    <property type="project" value="UniProtKB-KW"/>
</dbReference>
<feature type="region of interest" description="Disordered" evidence="7">
    <location>
        <begin position="1207"/>
        <end position="1278"/>
    </location>
</feature>
<keyword evidence="2 6" id="KW-0067">ATP-binding</keyword>
<sequence>MAQRSQSPFLGTHDWDALKAYTKDVHAWFQLDCESGWFTAILVDKIIDEKVNLIRMEFKRNVSDTVFEKSLLAKESNDLYDTSSFSGIHTGSATITPTHSPVKTKPKPGAFDHLSQSPTISGLEWDDDGYIIFEATFDEVFEKKTKELPYLRNPSALEGVEDLTNLSYLHEPAILYNLQERYRRNEIYTYSGVVLVAINPFDSIPLYTEKIMKWYAGKRRSERPPHLFAIAEDAYHGMVSDGKNQTIIVYGESGAGKTTSAKYIMRYYAQAHHAETNGSSMTRVEQQILATNPVLESFGNAKTVNNDNSSRFGKYIEIKFGKDRCSIVGAWIRTFLLERSRVVYQPEMERNYHVFYQLLASSGIDNIKEPLGLGNKTASDFNYLIQGGEKGRQINGVNDATEFKATRDALALVGIDEAKQKDIWRVLAALLHLGNVTITSSTTKGVASCKEDYSFEKATELLGVDSQKFRQWLTKKQIVTRKDSIQTNINATQSMVVRDSIAKFIYARLFDWIIRPINESLLPADAAAEATTFIGVLDIYGFEYSEKNSFEQFCINFANEKLQQHFNHHVFKVEQQEYMREKLQNWKFIDFKDNQPCIDLIEGKPVSILSILDEESRLDTGTDRSFTEKLFSQFSSNSNQSISAPKKSRANAILSSIGSNRNKTPPSNTTFGNPTTNHTVNSFFTRPRFSNQAFAVKHYACEVTYDSEGFLEKNRDTVPDEIMELLRKSSFSMVSSLVDVDVMDQSTSGYASKDLEVHAPNQDLPKASGRMNKVRSIFETHDNIFGDTSSFRSSYASGDLVGPGRQRKSAPTLATKFKHSLKHLMSTLAATDMHYIRCIKPNSSKEKWCFEPNMVLNQLRSCGVLETIRISKAGYPSRMPIQAFNERYSLLMDAKVSQIARERRKPEARINGWGDNDAKLVGSRQRKMSVTSDGKAWERFNTRKSVIMNKGFSLEDLTISQMSISQTTDEDRDTCAKIAAMFLDKSEDRYQIGLTKIFFRAGQWAVMENLRTDLITKTAITIQKNIRAYKARTQFQAYKEAALKIQRWYRTVTLWSRLRKIGRDNAASKIQRQWLLYKENQRYFEACDTIQILQTACRFVLAKSDVLQLCRSPSNKQPALTIASRMESTSLKNKVSGIPEFIKYNTSDKSHIENSVSDSDSGFAEKYNLSSLRDNGAHTNIQESQTVAKNSKRFGFRKDIPNSGYRTWNNNCHNNNSVVRDVKDNSGDRQEAFSASHPDRKIRQPKRISASPKPGHVPQNNEHHSQQQFQFTNPQGSDYGVENPLELITIAKRRQVVEDARRNLLRACNQSSPYHKPHMIPSAAEVCVSSSYQRTSEAKCSNGSIKSPTSSIGSPEPNDLESSPGNNISNSYFLTRTGYMSISPNAAPRRRRFSRGNANGTNMNRKESPLLKKSPKLRQQQLDAELASFDEHNGNASDHSTHSNTDQLYKKNLYRLPSRLPFFTQNTDIVRANRHSLFQIAHSHSSSTNSTNSNESVGSRLQRSSACLTKADIGSISPKQNTPSIFANK</sequence>
<dbReference type="Gene3D" id="6.20.240.20">
    <property type="match status" value="1"/>
</dbReference>
<dbReference type="GO" id="GO:0016020">
    <property type="term" value="C:membrane"/>
    <property type="evidence" value="ECO:0007669"/>
    <property type="project" value="TreeGrafter"/>
</dbReference>
<dbReference type="GO" id="GO:0051015">
    <property type="term" value="F:actin filament binding"/>
    <property type="evidence" value="ECO:0007669"/>
    <property type="project" value="TreeGrafter"/>
</dbReference>
<dbReference type="GO" id="GO:0000146">
    <property type="term" value="F:microfilament motor activity"/>
    <property type="evidence" value="ECO:0007669"/>
    <property type="project" value="TreeGrafter"/>
</dbReference>
<feature type="region of interest" description="Actin-binding" evidence="6">
    <location>
        <begin position="821"/>
        <end position="843"/>
    </location>
</feature>
<dbReference type="GO" id="GO:0005737">
    <property type="term" value="C:cytoplasm"/>
    <property type="evidence" value="ECO:0007669"/>
    <property type="project" value="TreeGrafter"/>
</dbReference>
<dbReference type="SMART" id="SM00242">
    <property type="entry name" value="MYSc"/>
    <property type="match status" value="1"/>
</dbReference>
<dbReference type="Proteomes" id="UP001150538">
    <property type="component" value="Unassembled WGS sequence"/>
</dbReference>
<gene>
    <name evidence="9" type="primary">MYO2_1</name>
    <name evidence="9" type="ORF">H4219_002646</name>
</gene>
<organism evidence="9 10">
    <name type="scientific">Mycoemilia scoparia</name>
    <dbReference type="NCBI Taxonomy" id="417184"/>
    <lineage>
        <taxon>Eukaryota</taxon>
        <taxon>Fungi</taxon>
        <taxon>Fungi incertae sedis</taxon>
        <taxon>Zoopagomycota</taxon>
        <taxon>Kickxellomycotina</taxon>
        <taxon>Kickxellomycetes</taxon>
        <taxon>Kickxellales</taxon>
        <taxon>Kickxellaceae</taxon>
        <taxon>Mycoemilia</taxon>
    </lineage>
</organism>
<evidence type="ECO:0000313" key="10">
    <source>
        <dbReference type="Proteomes" id="UP001150538"/>
    </source>
</evidence>
<feature type="region of interest" description="Disordered" evidence="7">
    <location>
        <begin position="1483"/>
        <end position="1503"/>
    </location>
</feature>
<name>A0A9W8DTS4_9FUNG</name>
<keyword evidence="1 6" id="KW-0547">Nucleotide-binding</keyword>
<feature type="region of interest" description="Disordered" evidence="7">
    <location>
        <begin position="1383"/>
        <end position="1419"/>
    </location>
</feature>
<proteinExistence type="inferred from homology"/>
<dbReference type="Gene3D" id="3.40.850.10">
    <property type="entry name" value="Kinesin motor domain"/>
    <property type="match status" value="1"/>
</dbReference>
<dbReference type="GO" id="GO:0005524">
    <property type="term" value="F:ATP binding"/>
    <property type="evidence" value="ECO:0007669"/>
    <property type="project" value="UniProtKB-UniRule"/>
</dbReference>
<keyword evidence="5 6" id="KW-0009">Actin-binding</keyword>
<dbReference type="OrthoDB" id="6108017at2759"/>
<dbReference type="Gene3D" id="1.20.120.720">
    <property type="entry name" value="Myosin VI head, motor domain, U50 subdomain"/>
    <property type="match status" value="1"/>
</dbReference>
<evidence type="ECO:0000256" key="5">
    <source>
        <dbReference type="ARBA" id="ARBA00023203"/>
    </source>
</evidence>
<dbReference type="PROSITE" id="PS51456">
    <property type="entry name" value="MYOSIN_MOTOR"/>
    <property type="match status" value="1"/>
</dbReference>
<feature type="compositionally biased region" description="Low complexity" evidence="7">
    <location>
        <begin position="1483"/>
        <end position="1494"/>
    </location>
</feature>
<dbReference type="PRINTS" id="PR00193">
    <property type="entry name" value="MYOSINHEAVY"/>
</dbReference>
<dbReference type="Pfam" id="PF00063">
    <property type="entry name" value="Myosin_head"/>
    <property type="match status" value="1"/>
</dbReference>
<keyword evidence="3 6" id="KW-0518">Myosin</keyword>
<evidence type="ECO:0000259" key="8">
    <source>
        <dbReference type="PROSITE" id="PS51456"/>
    </source>
</evidence>
<dbReference type="InterPro" id="IPR000048">
    <property type="entry name" value="IQ_motif_EF-hand-BS"/>
</dbReference>
<feature type="compositionally biased region" description="Polar residues" evidence="7">
    <location>
        <begin position="1266"/>
        <end position="1276"/>
    </location>
</feature>
<feature type="compositionally biased region" description="Polar residues" evidence="7">
    <location>
        <begin position="1360"/>
        <end position="1369"/>
    </location>
</feature>
<feature type="compositionally biased region" description="Basic and acidic residues" evidence="7">
    <location>
        <begin position="1220"/>
        <end position="1242"/>
    </location>
</feature>
<protein>
    <submittedName>
        <fullName evidence="9">Myosin type-2 heavy chain 1</fullName>
    </submittedName>
</protein>
<dbReference type="InterPro" id="IPR027417">
    <property type="entry name" value="P-loop_NTPase"/>
</dbReference>
<dbReference type="InterPro" id="IPR036961">
    <property type="entry name" value="Kinesin_motor_dom_sf"/>
</dbReference>
<dbReference type="EMBL" id="JANBPU010000047">
    <property type="protein sequence ID" value="KAJ1918365.1"/>
    <property type="molecule type" value="Genomic_DNA"/>
</dbReference>
<evidence type="ECO:0000256" key="4">
    <source>
        <dbReference type="ARBA" id="ARBA00023175"/>
    </source>
</evidence>
<dbReference type="Gene3D" id="1.20.5.190">
    <property type="match status" value="1"/>
</dbReference>
<evidence type="ECO:0000256" key="7">
    <source>
        <dbReference type="SAM" id="MobiDB-lite"/>
    </source>
</evidence>
<dbReference type="PANTHER" id="PTHR13140:SF706">
    <property type="entry name" value="DILUTE CLASS UNCONVENTIONAL MYOSIN, ISOFORM C"/>
    <property type="match status" value="1"/>
</dbReference>
<feature type="domain" description="Myosin motor" evidence="8">
    <location>
        <begin position="158"/>
        <end position="1012"/>
    </location>
</feature>
<dbReference type="FunFam" id="1.10.10.820:FF:000001">
    <property type="entry name" value="Myosin heavy chain"/>
    <property type="match status" value="1"/>
</dbReference>
<comment type="similarity">
    <text evidence="6">Belongs to the TRAFAC class myosin-kinesin ATPase superfamily. Myosin family.</text>
</comment>
<accession>A0A9W8DTS4</accession>
<feature type="compositionally biased region" description="Polar residues" evidence="7">
    <location>
        <begin position="1338"/>
        <end position="1353"/>
    </location>
</feature>
<evidence type="ECO:0000256" key="2">
    <source>
        <dbReference type="ARBA" id="ARBA00022840"/>
    </source>
</evidence>
<reference evidence="9" key="1">
    <citation type="submission" date="2022-07" db="EMBL/GenBank/DDBJ databases">
        <title>Phylogenomic reconstructions and comparative analyses of Kickxellomycotina fungi.</title>
        <authorList>
            <person name="Reynolds N.K."/>
            <person name="Stajich J.E."/>
            <person name="Barry K."/>
            <person name="Grigoriev I.V."/>
            <person name="Crous P."/>
            <person name="Smith M.E."/>
        </authorList>
    </citation>
    <scope>NUCLEOTIDE SEQUENCE</scope>
    <source>
        <strain evidence="9">NBRC 100468</strain>
    </source>
</reference>
<evidence type="ECO:0000313" key="9">
    <source>
        <dbReference type="EMBL" id="KAJ1918365.1"/>
    </source>
</evidence>
<dbReference type="Pfam" id="PF00612">
    <property type="entry name" value="IQ"/>
    <property type="match status" value="1"/>
</dbReference>